<comment type="caution">
    <text evidence="5">The sequence shown here is derived from an EMBL/GenBank/DDBJ whole genome shotgun (WGS) entry which is preliminary data.</text>
</comment>
<dbReference type="PROSITE" id="PS50932">
    <property type="entry name" value="HTH_LACI_2"/>
    <property type="match status" value="1"/>
</dbReference>
<accession>A0ABQ2DE95</accession>
<reference evidence="6" key="1">
    <citation type="journal article" date="2019" name="Int. J. Syst. Evol. Microbiol.">
        <title>The Global Catalogue of Microorganisms (GCM) 10K type strain sequencing project: providing services to taxonomists for standard genome sequencing and annotation.</title>
        <authorList>
            <consortium name="The Broad Institute Genomics Platform"/>
            <consortium name="The Broad Institute Genome Sequencing Center for Infectious Disease"/>
            <person name="Wu L."/>
            <person name="Ma J."/>
        </authorList>
    </citation>
    <scope>NUCLEOTIDE SEQUENCE [LARGE SCALE GENOMIC DNA]</scope>
    <source>
        <strain evidence="6">JCM 14370</strain>
    </source>
</reference>
<dbReference type="Pfam" id="PF13377">
    <property type="entry name" value="Peripla_BP_3"/>
    <property type="match status" value="1"/>
</dbReference>
<evidence type="ECO:0000256" key="2">
    <source>
        <dbReference type="ARBA" id="ARBA00023125"/>
    </source>
</evidence>
<keyword evidence="3" id="KW-0804">Transcription</keyword>
<dbReference type="PANTHER" id="PTHR30146">
    <property type="entry name" value="LACI-RELATED TRANSCRIPTIONAL REPRESSOR"/>
    <property type="match status" value="1"/>
</dbReference>
<dbReference type="Pfam" id="PF00356">
    <property type="entry name" value="LacI"/>
    <property type="match status" value="1"/>
</dbReference>
<dbReference type="EMBL" id="BMOD01000027">
    <property type="protein sequence ID" value="GGJ53543.1"/>
    <property type="molecule type" value="Genomic_DNA"/>
</dbReference>
<dbReference type="InterPro" id="IPR028082">
    <property type="entry name" value="Peripla_BP_I"/>
</dbReference>
<dbReference type="InterPro" id="IPR000843">
    <property type="entry name" value="HTH_LacI"/>
</dbReference>
<gene>
    <name evidence="5" type="ORF">GCM10008938_44470</name>
</gene>
<protein>
    <submittedName>
        <fullName evidence="5">LacI family transcriptional regulator</fullName>
    </submittedName>
</protein>
<dbReference type="Gene3D" id="3.40.50.2300">
    <property type="match status" value="2"/>
</dbReference>
<feature type="domain" description="HTH lacI-type" evidence="4">
    <location>
        <begin position="9"/>
        <end position="63"/>
    </location>
</feature>
<dbReference type="PROSITE" id="PS00356">
    <property type="entry name" value="HTH_LACI_1"/>
    <property type="match status" value="1"/>
</dbReference>
<evidence type="ECO:0000256" key="3">
    <source>
        <dbReference type="ARBA" id="ARBA00023163"/>
    </source>
</evidence>
<sequence length="347" mass="38235">MSTQPHKPAVITDVAKRAGVSHQTVSRVLNKHPSVSEHTRKKVLEAIQELDYRPNLTARSLVTRKTSTIGVVSCGSSQYGPSQMVYGIELAARDANYHVIITNITELTREQISDAIDHLMNQQVEGIILITPLIIKLGDIKDLLPSVPYVLIDAPWGIDLPTVMIDQVSGARKITRHVLDRGHQKIAFLSGPLHWSDARGRLEGFQQEMQHDGLVADLIVEADWSAEGGFLATQKLLKKNFDFTAMIAANDQMALGAIRAFKDAGLRVPEDISIVGFDDIPEAAFFDPPLTTIKQNFGLLGKRGVTHLLERLSDPHTDVSQSVIQTQLVPRHSVKDLTAVGKERTKS</sequence>
<dbReference type="CDD" id="cd01574">
    <property type="entry name" value="PBP1_LacI"/>
    <property type="match status" value="1"/>
</dbReference>
<evidence type="ECO:0000313" key="6">
    <source>
        <dbReference type="Proteomes" id="UP000632222"/>
    </source>
</evidence>
<dbReference type="PANTHER" id="PTHR30146:SF153">
    <property type="entry name" value="LACTOSE OPERON REPRESSOR"/>
    <property type="match status" value="1"/>
</dbReference>
<dbReference type="SMART" id="SM00354">
    <property type="entry name" value="HTH_LACI"/>
    <property type="match status" value="1"/>
</dbReference>
<dbReference type="SUPFAM" id="SSF47413">
    <property type="entry name" value="lambda repressor-like DNA-binding domains"/>
    <property type="match status" value="1"/>
</dbReference>
<organism evidence="5 6">
    <name type="scientific">Deinococcus roseus</name>
    <dbReference type="NCBI Taxonomy" id="392414"/>
    <lineage>
        <taxon>Bacteria</taxon>
        <taxon>Thermotogati</taxon>
        <taxon>Deinococcota</taxon>
        <taxon>Deinococci</taxon>
        <taxon>Deinococcales</taxon>
        <taxon>Deinococcaceae</taxon>
        <taxon>Deinococcus</taxon>
    </lineage>
</organism>
<name>A0ABQ2DE95_9DEIO</name>
<keyword evidence="2" id="KW-0238">DNA-binding</keyword>
<proteinExistence type="predicted"/>
<dbReference type="CDD" id="cd01392">
    <property type="entry name" value="HTH_LacI"/>
    <property type="match status" value="1"/>
</dbReference>
<dbReference type="InterPro" id="IPR010982">
    <property type="entry name" value="Lambda_DNA-bd_dom_sf"/>
</dbReference>
<dbReference type="Gene3D" id="1.10.260.40">
    <property type="entry name" value="lambda repressor-like DNA-binding domains"/>
    <property type="match status" value="1"/>
</dbReference>
<evidence type="ECO:0000256" key="1">
    <source>
        <dbReference type="ARBA" id="ARBA00023015"/>
    </source>
</evidence>
<keyword evidence="6" id="KW-1185">Reference proteome</keyword>
<keyword evidence="1" id="KW-0805">Transcription regulation</keyword>
<evidence type="ECO:0000259" key="4">
    <source>
        <dbReference type="PROSITE" id="PS50932"/>
    </source>
</evidence>
<dbReference type="Proteomes" id="UP000632222">
    <property type="component" value="Unassembled WGS sequence"/>
</dbReference>
<dbReference type="InterPro" id="IPR046335">
    <property type="entry name" value="LacI/GalR-like_sensor"/>
</dbReference>
<dbReference type="SUPFAM" id="SSF53822">
    <property type="entry name" value="Periplasmic binding protein-like I"/>
    <property type="match status" value="1"/>
</dbReference>
<evidence type="ECO:0000313" key="5">
    <source>
        <dbReference type="EMBL" id="GGJ53543.1"/>
    </source>
</evidence>
<dbReference type="RefSeq" id="WP_189007231.1">
    <property type="nucleotide sequence ID" value="NZ_BMOD01000027.1"/>
</dbReference>